<dbReference type="InterPro" id="IPR003593">
    <property type="entry name" value="AAA+_ATPase"/>
</dbReference>
<evidence type="ECO:0000313" key="4">
    <source>
        <dbReference type="EMBL" id="SPE20237.1"/>
    </source>
</evidence>
<evidence type="ECO:0000313" key="5">
    <source>
        <dbReference type="Proteomes" id="UP000239735"/>
    </source>
</evidence>
<dbReference type="Gene3D" id="3.40.50.300">
    <property type="entry name" value="P-loop containing nucleotide triphosphate hydrolases"/>
    <property type="match status" value="1"/>
</dbReference>
<protein>
    <submittedName>
        <fullName evidence="4">Uncharacterized ABC transporter ATP-binding protein YfiL</fullName>
    </submittedName>
</protein>
<sequence length="309" mass="33623">MNETAMPLEVTRLVKRFGATTAVDDVSLTVKAGECLGLLGPNGAGKSTVIRSIVGQVVPQSGSVAVFGAPAGSTEARLALGWVPQELAIYPRITCKENLGSFGRYYGLKGHELREAIAWCLKWAALEDRQDEVAKKLSGGMKRRLNMAAGMLHRPRVMLFDEPTVGVDPQSRNRIFEMIEALKGGGMAIIYTTHYMEEAERLCDRIAIIDHGRVIAAGTKDELVRASFGTCSHVLARVTGEAQAIEAWAARYGGRVLDSTAEFTVEQATEIARLLDDASKAGLELVDVSLRRPNLESVFLHLTGRELRD</sequence>
<dbReference type="InterPro" id="IPR003439">
    <property type="entry name" value="ABC_transporter-like_ATP-bd"/>
</dbReference>
<dbReference type="EMBL" id="OKRB01000085">
    <property type="protein sequence ID" value="SPE20237.1"/>
    <property type="molecule type" value="Genomic_DNA"/>
</dbReference>
<dbReference type="PROSITE" id="PS50893">
    <property type="entry name" value="ABC_TRANSPORTER_2"/>
    <property type="match status" value="1"/>
</dbReference>
<evidence type="ECO:0000256" key="1">
    <source>
        <dbReference type="ARBA" id="ARBA00022741"/>
    </source>
</evidence>
<dbReference type="SMART" id="SM00382">
    <property type="entry name" value="AAA"/>
    <property type="match status" value="1"/>
</dbReference>
<keyword evidence="2 4" id="KW-0067">ATP-binding</keyword>
<evidence type="ECO:0000256" key="2">
    <source>
        <dbReference type="ARBA" id="ARBA00022840"/>
    </source>
</evidence>
<dbReference type="InterPro" id="IPR027417">
    <property type="entry name" value="P-loop_NTPase"/>
</dbReference>
<organism evidence="4 5">
    <name type="scientific">Candidatus Sulfuritelmatomonas gaucii</name>
    <dbReference type="NCBI Taxonomy" id="2043161"/>
    <lineage>
        <taxon>Bacteria</taxon>
        <taxon>Pseudomonadati</taxon>
        <taxon>Acidobacteriota</taxon>
        <taxon>Terriglobia</taxon>
        <taxon>Terriglobales</taxon>
        <taxon>Acidobacteriaceae</taxon>
        <taxon>Candidatus Sulfuritelmatomonas</taxon>
    </lineage>
</organism>
<dbReference type="PROSITE" id="PS00211">
    <property type="entry name" value="ABC_TRANSPORTER_1"/>
    <property type="match status" value="1"/>
</dbReference>
<gene>
    <name evidence="4" type="primary">yfiL</name>
    <name evidence="4" type="ORF">SBA5_290091</name>
</gene>
<name>A0A2N9LAB3_9BACT</name>
<evidence type="ECO:0000259" key="3">
    <source>
        <dbReference type="PROSITE" id="PS50893"/>
    </source>
</evidence>
<dbReference type="AlphaFoldDB" id="A0A2N9LAB3"/>
<dbReference type="PANTHER" id="PTHR43582:SF2">
    <property type="entry name" value="LINEARMYCIN RESISTANCE ATP-BINDING PROTEIN LNRL"/>
    <property type="match status" value="1"/>
</dbReference>
<dbReference type="Pfam" id="PF00005">
    <property type="entry name" value="ABC_tran"/>
    <property type="match status" value="1"/>
</dbReference>
<dbReference type="GO" id="GO:0005524">
    <property type="term" value="F:ATP binding"/>
    <property type="evidence" value="ECO:0007669"/>
    <property type="project" value="UniProtKB-KW"/>
</dbReference>
<dbReference type="InterPro" id="IPR017871">
    <property type="entry name" value="ABC_transporter-like_CS"/>
</dbReference>
<proteinExistence type="predicted"/>
<dbReference type="SUPFAM" id="SSF52540">
    <property type="entry name" value="P-loop containing nucleoside triphosphate hydrolases"/>
    <property type="match status" value="1"/>
</dbReference>
<keyword evidence="1" id="KW-0547">Nucleotide-binding</keyword>
<dbReference type="GO" id="GO:0016887">
    <property type="term" value="F:ATP hydrolysis activity"/>
    <property type="evidence" value="ECO:0007669"/>
    <property type="project" value="InterPro"/>
</dbReference>
<dbReference type="PANTHER" id="PTHR43582">
    <property type="entry name" value="LINEARMYCIN RESISTANCE ATP-BINDING PROTEIN LNRL"/>
    <property type="match status" value="1"/>
</dbReference>
<feature type="domain" description="ABC transporter" evidence="3">
    <location>
        <begin position="8"/>
        <end position="236"/>
    </location>
</feature>
<reference evidence="5" key="1">
    <citation type="submission" date="2018-02" db="EMBL/GenBank/DDBJ databases">
        <authorList>
            <person name="Hausmann B."/>
        </authorList>
    </citation>
    <scope>NUCLEOTIDE SEQUENCE [LARGE SCALE GENOMIC DNA]</scope>
    <source>
        <strain evidence="5">Peat soil MAG SbA5</strain>
    </source>
</reference>
<dbReference type="Proteomes" id="UP000239735">
    <property type="component" value="Unassembled WGS sequence"/>
</dbReference>
<accession>A0A2N9LAB3</accession>
<dbReference type="OrthoDB" id="9804819at2"/>